<organism evidence="1 2">
    <name type="scientific">Araneus ventricosus</name>
    <name type="common">Orbweaver spider</name>
    <name type="synonym">Epeira ventricosa</name>
    <dbReference type="NCBI Taxonomy" id="182803"/>
    <lineage>
        <taxon>Eukaryota</taxon>
        <taxon>Metazoa</taxon>
        <taxon>Ecdysozoa</taxon>
        <taxon>Arthropoda</taxon>
        <taxon>Chelicerata</taxon>
        <taxon>Arachnida</taxon>
        <taxon>Araneae</taxon>
        <taxon>Araneomorphae</taxon>
        <taxon>Entelegynae</taxon>
        <taxon>Araneoidea</taxon>
        <taxon>Araneidae</taxon>
        <taxon>Araneus</taxon>
    </lineage>
</organism>
<evidence type="ECO:0000313" key="2">
    <source>
        <dbReference type="Proteomes" id="UP000499080"/>
    </source>
</evidence>
<gene>
    <name evidence="1" type="ORF">AVEN_132149_1</name>
</gene>
<protein>
    <submittedName>
        <fullName evidence="1">Uncharacterized protein</fullName>
    </submittedName>
</protein>
<dbReference type="EMBL" id="BGPR01064602">
    <property type="protein sequence ID" value="GBO39539.1"/>
    <property type="molecule type" value="Genomic_DNA"/>
</dbReference>
<proteinExistence type="predicted"/>
<comment type="caution">
    <text evidence="1">The sequence shown here is derived from an EMBL/GenBank/DDBJ whole genome shotgun (WGS) entry which is preliminary data.</text>
</comment>
<keyword evidence="2" id="KW-1185">Reference proteome</keyword>
<evidence type="ECO:0000313" key="1">
    <source>
        <dbReference type="EMBL" id="GBO39539.1"/>
    </source>
</evidence>
<dbReference type="Proteomes" id="UP000499080">
    <property type="component" value="Unassembled WGS sequence"/>
</dbReference>
<feature type="non-terminal residue" evidence="1">
    <location>
        <position position="127"/>
    </location>
</feature>
<sequence length="127" mass="14017">MRDFLQVVERNVTWLMRRPGSVHKTGGFRLSGGVESWTSPTLVSVRFNKHSELSQSVTHNKMSAEGDASRIVVPLMPSLSHIAAVRVAVPLYLGFSIETLKKACAEIEQGNATVPGQDNENDLHVKY</sequence>
<reference evidence="1 2" key="1">
    <citation type="journal article" date="2019" name="Sci. Rep.">
        <title>Orb-weaving spider Araneus ventricosus genome elucidates the spidroin gene catalogue.</title>
        <authorList>
            <person name="Kono N."/>
            <person name="Nakamura H."/>
            <person name="Ohtoshi R."/>
            <person name="Moran D.A.P."/>
            <person name="Shinohara A."/>
            <person name="Yoshida Y."/>
            <person name="Fujiwara M."/>
            <person name="Mori M."/>
            <person name="Tomita M."/>
            <person name="Arakawa K."/>
        </authorList>
    </citation>
    <scope>NUCLEOTIDE SEQUENCE [LARGE SCALE GENOMIC DNA]</scope>
</reference>
<dbReference type="AlphaFoldDB" id="A0A4Y2WQU0"/>
<accession>A0A4Y2WQU0</accession>
<name>A0A4Y2WQU0_ARAVE</name>